<evidence type="ECO:0000256" key="1">
    <source>
        <dbReference type="SAM" id="SignalP"/>
    </source>
</evidence>
<evidence type="ECO:0008006" key="4">
    <source>
        <dbReference type="Google" id="ProtNLM"/>
    </source>
</evidence>
<dbReference type="AlphaFoldDB" id="A0A167RGE8"/>
<dbReference type="STRING" id="1330018.A0A167RGE8"/>
<evidence type="ECO:0000313" key="2">
    <source>
        <dbReference type="EMBL" id="KZP00878.1"/>
    </source>
</evidence>
<feature type="signal peptide" evidence="1">
    <location>
        <begin position="1"/>
        <end position="21"/>
    </location>
</feature>
<keyword evidence="1" id="KW-0732">Signal</keyword>
<dbReference type="EMBL" id="KV417268">
    <property type="protein sequence ID" value="KZP00878.1"/>
    <property type="molecule type" value="Genomic_DNA"/>
</dbReference>
<dbReference type="OrthoDB" id="10006285at2759"/>
<gene>
    <name evidence="2" type="ORF">CALVIDRAFT_216268</name>
</gene>
<dbReference type="Gene3D" id="2.130.10.10">
    <property type="entry name" value="YVTN repeat-like/Quinoprotein amine dehydrogenase"/>
    <property type="match status" value="1"/>
</dbReference>
<proteinExistence type="predicted"/>
<dbReference type="InterPro" id="IPR015943">
    <property type="entry name" value="WD40/YVTN_repeat-like_dom_sf"/>
</dbReference>
<protein>
    <recommendedName>
        <fullName evidence="4">3-carboxymuconate cyclase</fullName>
    </recommendedName>
</protein>
<keyword evidence="3" id="KW-1185">Reference proteome</keyword>
<feature type="chain" id="PRO_5007891928" description="3-carboxymuconate cyclase" evidence="1">
    <location>
        <begin position="22"/>
        <end position="410"/>
    </location>
</feature>
<name>A0A167RGE8_CALVF</name>
<dbReference type="SUPFAM" id="SSF75011">
    <property type="entry name" value="3-carboxy-cis,cis-mucoante lactonizing enzyme"/>
    <property type="match status" value="1"/>
</dbReference>
<reference evidence="2 3" key="1">
    <citation type="journal article" date="2016" name="Mol. Biol. Evol.">
        <title>Comparative Genomics of Early-Diverging Mushroom-Forming Fungi Provides Insights into the Origins of Lignocellulose Decay Capabilities.</title>
        <authorList>
            <person name="Nagy L.G."/>
            <person name="Riley R."/>
            <person name="Tritt A."/>
            <person name="Adam C."/>
            <person name="Daum C."/>
            <person name="Floudas D."/>
            <person name="Sun H."/>
            <person name="Yadav J.S."/>
            <person name="Pangilinan J."/>
            <person name="Larsson K.H."/>
            <person name="Matsuura K."/>
            <person name="Barry K."/>
            <person name="Labutti K."/>
            <person name="Kuo R."/>
            <person name="Ohm R.A."/>
            <person name="Bhattacharya S.S."/>
            <person name="Shirouzu T."/>
            <person name="Yoshinaga Y."/>
            <person name="Martin F.M."/>
            <person name="Grigoriev I.V."/>
            <person name="Hibbett D.S."/>
        </authorList>
    </citation>
    <scope>NUCLEOTIDE SEQUENCE [LARGE SCALE GENOMIC DNA]</scope>
    <source>
        <strain evidence="2 3">TUFC12733</strain>
    </source>
</reference>
<organism evidence="2 3">
    <name type="scientific">Calocera viscosa (strain TUFC12733)</name>
    <dbReference type="NCBI Taxonomy" id="1330018"/>
    <lineage>
        <taxon>Eukaryota</taxon>
        <taxon>Fungi</taxon>
        <taxon>Dikarya</taxon>
        <taxon>Basidiomycota</taxon>
        <taxon>Agaricomycotina</taxon>
        <taxon>Dacrymycetes</taxon>
        <taxon>Dacrymycetales</taxon>
        <taxon>Dacrymycetaceae</taxon>
        <taxon>Calocera</taxon>
    </lineage>
</organism>
<accession>A0A167RGE8</accession>
<dbReference type="Proteomes" id="UP000076738">
    <property type="component" value="Unassembled WGS sequence"/>
</dbReference>
<evidence type="ECO:0000313" key="3">
    <source>
        <dbReference type="Proteomes" id="UP000076738"/>
    </source>
</evidence>
<sequence>MHGCKTLLATSLLALCASGAAVVPKTTSPSAAAYCEIFSRGLSPLLNPTAVINNEPSGNQVVVLALDGTGKASFSKAVSAGGVGLHANSTGADSTFSQAAVHVANNNLFAVNPGSNTVAMFSISPKDPTNISMVGVPAPSLGEFPISVAAHPTQPLACVLNGGAQNGVACYVVHPVYGLLPIASSVRSFGVQETTPPSGPAGSFAQILFSEDGQHLFVSLKGMPPAVNGTVFAMAVNRQGVLAQNLTQNMGGPVPFSMTNIPGRQALFLTEATGGVETFDFSHGFSGVNAVVTKLNNTVATCWSSFSQHTGNFYISDAATGIVSEISLSKTLKPTTVKQYPLGGTTATLDNAIATIGGKDFLMVLQANASSVSVLSLDGPGNAHLQQTLDLSNSGVTLGINMIGLAAFSA</sequence>